<accession>A0ABR1QZP3</accession>
<feature type="region of interest" description="Disordered" evidence="1">
    <location>
        <begin position="192"/>
        <end position="211"/>
    </location>
</feature>
<feature type="domain" description="DUF7918" evidence="2">
    <location>
        <begin position="9"/>
        <end position="228"/>
    </location>
</feature>
<keyword evidence="4" id="KW-1185">Reference proteome</keyword>
<dbReference type="GeneID" id="92071655"/>
<protein>
    <recommendedName>
        <fullName evidence="2">DUF7918 domain-containing protein</fullName>
    </recommendedName>
</protein>
<comment type="caution">
    <text evidence="3">The sequence shown here is derived from an EMBL/GenBank/DDBJ whole genome shotgun (WGS) entry which is preliminary data.</text>
</comment>
<dbReference type="Proteomes" id="UP001391051">
    <property type="component" value="Unassembled WGS sequence"/>
</dbReference>
<evidence type="ECO:0000259" key="2">
    <source>
        <dbReference type="Pfam" id="PF25534"/>
    </source>
</evidence>
<gene>
    <name evidence="3" type="ORF">PG986_002371</name>
</gene>
<dbReference type="PANTHER" id="PTHR36223">
    <property type="entry name" value="BETA-LACTAMASE-TYPE TRANSPEPTIDASE FOLD DOMAIN CONTAINING PROTEIN"/>
    <property type="match status" value="1"/>
</dbReference>
<evidence type="ECO:0000313" key="4">
    <source>
        <dbReference type="Proteomes" id="UP001391051"/>
    </source>
</evidence>
<dbReference type="EMBL" id="JAQQWE010000001">
    <property type="protein sequence ID" value="KAK7968094.1"/>
    <property type="molecule type" value="Genomic_DNA"/>
</dbReference>
<evidence type="ECO:0000256" key="1">
    <source>
        <dbReference type="SAM" id="MobiDB-lite"/>
    </source>
</evidence>
<dbReference type="PANTHER" id="PTHR36223:SF1">
    <property type="entry name" value="TRANSCRIPTION ELONGATION FACTOR EAF N-TERMINAL DOMAIN-CONTAINING PROTEIN"/>
    <property type="match status" value="1"/>
</dbReference>
<dbReference type="RefSeq" id="XP_066707486.1">
    <property type="nucleotide sequence ID" value="XM_066838593.1"/>
</dbReference>
<sequence>MAILKGNTGVQVYVRVGGRIAKEYRDPDPPPPTQNRCPVMCKYIDSLTNLPFVIDTYVDPNYDFSYKNHTLSFHVYVDGKYMVNNCTGKEYVLAGCGYRSVSGPVMMDEQGANVVQQKFRFSPVKTGWTTIGEIAYRGTRRKARDIGVIEVQVFRIILREVTGSQRGSALRGQDLELSEKALKGKAISHGASCGKVEAPRQQTKNHEWDDIPEDRGPIAVYRFLYRSRGE</sequence>
<name>A0ABR1QZP3_9PEZI</name>
<evidence type="ECO:0000313" key="3">
    <source>
        <dbReference type="EMBL" id="KAK7968094.1"/>
    </source>
</evidence>
<proteinExistence type="predicted"/>
<dbReference type="Pfam" id="PF25534">
    <property type="entry name" value="DUF7918"/>
    <property type="match status" value="1"/>
</dbReference>
<dbReference type="InterPro" id="IPR057678">
    <property type="entry name" value="DUF7918"/>
</dbReference>
<organism evidence="3 4">
    <name type="scientific">Apiospora aurea</name>
    <dbReference type="NCBI Taxonomy" id="335848"/>
    <lineage>
        <taxon>Eukaryota</taxon>
        <taxon>Fungi</taxon>
        <taxon>Dikarya</taxon>
        <taxon>Ascomycota</taxon>
        <taxon>Pezizomycotina</taxon>
        <taxon>Sordariomycetes</taxon>
        <taxon>Xylariomycetidae</taxon>
        <taxon>Amphisphaeriales</taxon>
        <taxon>Apiosporaceae</taxon>
        <taxon>Apiospora</taxon>
    </lineage>
</organism>
<reference evidence="3 4" key="1">
    <citation type="submission" date="2023-01" db="EMBL/GenBank/DDBJ databases">
        <title>Analysis of 21 Apiospora genomes using comparative genomics revels a genus with tremendous synthesis potential of carbohydrate active enzymes and secondary metabolites.</title>
        <authorList>
            <person name="Sorensen T."/>
        </authorList>
    </citation>
    <scope>NUCLEOTIDE SEQUENCE [LARGE SCALE GENOMIC DNA]</scope>
    <source>
        <strain evidence="3 4">CBS 24483</strain>
    </source>
</reference>